<dbReference type="PANTHER" id="PTHR36510:SF1">
    <property type="entry name" value="GLUTAMATE--CYSTEINE LIGASE 2-RELATED"/>
    <property type="match status" value="1"/>
</dbReference>
<organism evidence="5 6">
    <name type="scientific">Desulfurobacterium atlanticum</name>
    <dbReference type="NCBI Taxonomy" id="240169"/>
    <lineage>
        <taxon>Bacteria</taxon>
        <taxon>Pseudomonadati</taxon>
        <taxon>Aquificota</taxon>
        <taxon>Aquificia</taxon>
        <taxon>Desulfurobacteriales</taxon>
        <taxon>Desulfurobacteriaceae</taxon>
        <taxon>Desulfurobacterium</taxon>
    </lineage>
</organism>
<protein>
    <recommendedName>
        <fullName evidence="4">Putative glutamate--cysteine ligase 2</fullName>
        <ecNumber evidence="4">6.3.2.2</ecNumber>
    </recommendedName>
    <alternativeName>
        <fullName evidence="4">Gamma-glutamylcysteine synthetase 2</fullName>
        <shortName evidence="4">GCS 2</shortName>
        <shortName evidence="4">Gamma-GCS 2</shortName>
    </alternativeName>
</protein>
<dbReference type="SUPFAM" id="SSF55931">
    <property type="entry name" value="Glutamine synthetase/guanido kinase"/>
    <property type="match status" value="1"/>
</dbReference>
<proteinExistence type="inferred from homology"/>
<dbReference type="HAMAP" id="MF_01609">
    <property type="entry name" value="Glu_cys_ligase_2"/>
    <property type="match status" value="1"/>
</dbReference>
<evidence type="ECO:0000256" key="2">
    <source>
        <dbReference type="ARBA" id="ARBA00022741"/>
    </source>
</evidence>
<dbReference type="GO" id="GO:0005524">
    <property type="term" value="F:ATP binding"/>
    <property type="evidence" value="ECO:0007669"/>
    <property type="project" value="UniProtKB-KW"/>
</dbReference>
<dbReference type="EMBL" id="FZOB01000003">
    <property type="protein sequence ID" value="SNR70629.1"/>
    <property type="molecule type" value="Genomic_DNA"/>
</dbReference>
<keyword evidence="3 4" id="KW-0067">ATP-binding</keyword>
<dbReference type="InterPro" id="IPR006336">
    <property type="entry name" value="GCS2"/>
</dbReference>
<reference evidence="6" key="1">
    <citation type="submission" date="2017-06" db="EMBL/GenBank/DDBJ databases">
        <authorList>
            <person name="Varghese N."/>
            <person name="Submissions S."/>
        </authorList>
    </citation>
    <scope>NUCLEOTIDE SEQUENCE [LARGE SCALE GENOMIC DNA]</scope>
    <source>
        <strain evidence="6">DSM 15668</strain>
    </source>
</reference>
<evidence type="ECO:0000256" key="3">
    <source>
        <dbReference type="ARBA" id="ARBA00022840"/>
    </source>
</evidence>
<dbReference type="InterPro" id="IPR011793">
    <property type="entry name" value="YbdK"/>
</dbReference>
<comment type="similarity">
    <text evidence="4">Belongs to the glutamate--cysteine ligase type 2 family. YbdK subfamily.</text>
</comment>
<dbReference type="GO" id="GO:0004357">
    <property type="term" value="F:glutamate-cysteine ligase activity"/>
    <property type="evidence" value="ECO:0007669"/>
    <property type="project" value="UniProtKB-EC"/>
</dbReference>
<evidence type="ECO:0000256" key="4">
    <source>
        <dbReference type="HAMAP-Rule" id="MF_01609"/>
    </source>
</evidence>
<dbReference type="InterPro" id="IPR050141">
    <property type="entry name" value="GCL_type2/YbdK_subfam"/>
</dbReference>
<dbReference type="EC" id="6.3.2.2" evidence="4"/>
<gene>
    <name evidence="5" type="ORF">SAMN06265340_103161</name>
</gene>
<name>A0A238YJP0_9BACT</name>
<accession>A0A238YJP0</accession>
<evidence type="ECO:0000313" key="6">
    <source>
        <dbReference type="Proteomes" id="UP000198405"/>
    </source>
</evidence>
<dbReference type="GO" id="GO:0042398">
    <property type="term" value="P:modified amino acid biosynthetic process"/>
    <property type="evidence" value="ECO:0007669"/>
    <property type="project" value="InterPro"/>
</dbReference>
<keyword evidence="1 4" id="KW-0436">Ligase</keyword>
<dbReference type="InterPro" id="IPR014746">
    <property type="entry name" value="Gln_synth/guanido_kin_cat_dom"/>
</dbReference>
<dbReference type="RefSeq" id="WP_089322703.1">
    <property type="nucleotide sequence ID" value="NZ_FZOB01000003.1"/>
</dbReference>
<dbReference type="Gene3D" id="3.30.590.20">
    <property type="match status" value="1"/>
</dbReference>
<sequence length="358" mass="41656">MKFNPSLPYTVGLELEVQLVDSFTFELTEKSDSVFQNASKSLLKVLHKEFLQSMVEIVSPPSKNSFEAVKFLKDAYFEIKEIGSKEGFYPLLLGTHPFTNPLEIRITRDKRYEKLLNEFQIVLKNFLIFGLHIHIGVETEKELWQTYNLALKYLPLFVAISSSSPFYKGKFTGLHSYRLKVFEQLPRAGVPEQFFSTDEFEKMFLTLKYAGFVEALKDIWWDVRPRPDLGTVELRVCDAIPDFDRIEAVADFFRLLAAWSKDKKMERFYHQVVKQNRWNAVRHGLDGVFIDGDGIENINSKIHSLLEEFDRSGLIEKLGIRADNLYNILSQFPVSYKMIDEYRKGNSVRDVVRYGIVE</sequence>
<dbReference type="Pfam" id="PF04107">
    <property type="entry name" value="GCS2"/>
    <property type="match status" value="1"/>
</dbReference>
<dbReference type="NCBIfam" id="TIGR02050">
    <property type="entry name" value="gshA_cyan_rel"/>
    <property type="match status" value="1"/>
</dbReference>
<dbReference type="PANTHER" id="PTHR36510">
    <property type="entry name" value="GLUTAMATE--CYSTEINE LIGASE 2-RELATED"/>
    <property type="match status" value="1"/>
</dbReference>
<dbReference type="AlphaFoldDB" id="A0A238YJP0"/>
<keyword evidence="2 4" id="KW-0547">Nucleotide-binding</keyword>
<keyword evidence="6" id="KW-1185">Reference proteome</keyword>
<comment type="function">
    <text evidence="4">ATP-dependent carboxylate-amine ligase which exhibits weak glutamate--cysteine ligase activity.</text>
</comment>
<dbReference type="OrthoDB" id="9769628at2"/>
<evidence type="ECO:0000313" key="5">
    <source>
        <dbReference type="EMBL" id="SNR70629.1"/>
    </source>
</evidence>
<dbReference type="Proteomes" id="UP000198405">
    <property type="component" value="Unassembled WGS sequence"/>
</dbReference>
<comment type="catalytic activity">
    <reaction evidence="4">
        <text>L-cysteine + L-glutamate + ATP = gamma-L-glutamyl-L-cysteine + ADP + phosphate + H(+)</text>
        <dbReference type="Rhea" id="RHEA:13285"/>
        <dbReference type="ChEBI" id="CHEBI:15378"/>
        <dbReference type="ChEBI" id="CHEBI:29985"/>
        <dbReference type="ChEBI" id="CHEBI:30616"/>
        <dbReference type="ChEBI" id="CHEBI:35235"/>
        <dbReference type="ChEBI" id="CHEBI:43474"/>
        <dbReference type="ChEBI" id="CHEBI:58173"/>
        <dbReference type="ChEBI" id="CHEBI:456216"/>
        <dbReference type="EC" id="6.3.2.2"/>
    </reaction>
</comment>
<evidence type="ECO:0000256" key="1">
    <source>
        <dbReference type="ARBA" id="ARBA00022598"/>
    </source>
</evidence>